<dbReference type="EMBL" id="JAANYN010000005">
    <property type="protein sequence ID" value="NHE57843.1"/>
    <property type="molecule type" value="Genomic_DNA"/>
</dbReference>
<evidence type="ECO:0000313" key="1">
    <source>
        <dbReference type="EMBL" id="NHE57843.1"/>
    </source>
</evidence>
<proteinExistence type="predicted"/>
<sequence length="74" mass="8330">MDLDRIIKFRLDGSYVGEIAKKGEAPGEYLGAQAIRYDSESKSLLVAAHFNHALLKYIEEGELSVLLISLFHFM</sequence>
<keyword evidence="2" id="KW-1185">Reference proteome</keyword>
<protein>
    <submittedName>
        <fullName evidence="1">Uncharacterized protein</fullName>
    </submittedName>
</protein>
<organism evidence="1 2">
    <name type="scientific">Cyclobacterium plantarum</name>
    <dbReference type="NCBI Taxonomy" id="2716263"/>
    <lineage>
        <taxon>Bacteria</taxon>
        <taxon>Pseudomonadati</taxon>
        <taxon>Bacteroidota</taxon>
        <taxon>Cytophagia</taxon>
        <taxon>Cytophagales</taxon>
        <taxon>Cyclobacteriaceae</taxon>
        <taxon>Cyclobacterium</taxon>
    </lineage>
</organism>
<dbReference type="Proteomes" id="UP000649799">
    <property type="component" value="Unassembled WGS sequence"/>
</dbReference>
<reference evidence="1 2" key="1">
    <citation type="submission" date="2020-03" db="EMBL/GenBank/DDBJ databases">
        <title>Cyclobacterium plantarum sp. nov., a marine bacterium isolated from a coastal-marine wetland.</title>
        <authorList>
            <person name="Sanchez-Porro C."/>
            <person name="Ventosa A."/>
            <person name="Amoozegar M."/>
        </authorList>
    </citation>
    <scope>NUCLEOTIDE SEQUENCE [LARGE SCALE GENOMIC DNA]</scope>
    <source>
        <strain evidence="1 2">GBPx2</strain>
    </source>
</reference>
<gene>
    <name evidence="1" type="ORF">G9Q97_13595</name>
</gene>
<comment type="caution">
    <text evidence="1">The sequence shown here is derived from an EMBL/GenBank/DDBJ whole genome shotgun (WGS) entry which is preliminary data.</text>
</comment>
<evidence type="ECO:0000313" key="2">
    <source>
        <dbReference type="Proteomes" id="UP000649799"/>
    </source>
</evidence>
<accession>A0ABX0HBW7</accession>
<name>A0ABX0HBW7_9BACT</name>